<dbReference type="Proteomes" id="UP000177276">
    <property type="component" value="Unassembled WGS sequence"/>
</dbReference>
<sequence>MKIVIIGYGWVGQANALALTLMGEKVYYYDIQAYKPHYSSRYSAVYGRVTSLSSPLGQDSENTCYLVCVGDRTLPSGQQDISAIKSALTSLSETKGTVILRSTVLPESLKSLKFDFYIPEFLHEKKAVEECIEPHFFVIGERIKDSKQPPFFKKWSRSAHKVFRGTPEEASYIKYLSNIWNATQIAFVNEFGDSIKKPATREDVDASKKIIDFVLGGGSYVRYGKSFGGHCLPKDISAFIYKQKQKGFEASIISGIKESNGLHEQLQKTHNVLPEWYSEWQLPEISLVTSLKIIARILYRKIFYLFK</sequence>
<dbReference type="Pfam" id="PF00984">
    <property type="entry name" value="UDPG_MGDP_dh"/>
    <property type="match status" value="1"/>
</dbReference>
<dbReference type="Gene3D" id="3.40.50.720">
    <property type="entry name" value="NAD(P)-binding Rossmann-like Domain"/>
    <property type="match status" value="2"/>
</dbReference>
<name>A0A1G2UQU2_9BACT</name>
<dbReference type="SUPFAM" id="SSF51735">
    <property type="entry name" value="NAD(P)-binding Rossmann-fold domains"/>
    <property type="match status" value="1"/>
</dbReference>
<reference evidence="2 3" key="1">
    <citation type="journal article" date="2016" name="Nat. Commun.">
        <title>Thousands of microbial genomes shed light on interconnected biogeochemical processes in an aquifer system.</title>
        <authorList>
            <person name="Anantharaman K."/>
            <person name="Brown C.T."/>
            <person name="Hug L.A."/>
            <person name="Sharon I."/>
            <person name="Castelle C.J."/>
            <person name="Probst A.J."/>
            <person name="Thomas B.C."/>
            <person name="Singh A."/>
            <person name="Wilkins M.J."/>
            <person name="Karaoz U."/>
            <person name="Brodie E.L."/>
            <person name="Williams K.H."/>
            <person name="Hubbard S.S."/>
            <person name="Banfield J.F."/>
        </authorList>
    </citation>
    <scope>NUCLEOTIDE SEQUENCE [LARGE SCALE GENOMIC DNA]</scope>
</reference>
<dbReference type="AlphaFoldDB" id="A0A1G2UQU2"/>
<dbReference type="InterPro" id="IPR014026">
    <property type="entry name" value="UDP-Glc/GDP-Man_DH_dimer"/>
</dbReference>
<dbReference type="InterPro" id="IPR008927">
    <property type="entry name" value="6-PGluconate_DH-like_C_sf"/>
</dbReference>
<accession>A0A1G2UQU2</accession>
<dbReference type="GO" id="GO:0051287">
    <property type="term" value="F:NAD binding"/>
    <property type="evidence" value="ECO:0007669"/>
    <property type="project" value="InterPro"/>
</dbReference>
<dbReference type="InterPro" id="IPR036291">
    <property type="entry name" value="NAD(P)-bd_dom_sf"/>
</dbReference>
<feature type="domain" description="UDP-glucose/GDP-mannose dehydrogenase dimerisation" evidence="1">
    <location>
        <begin position="168"/>
        <end position="260"/>
    </location>
</feature>
<gene>
    <name evidence="2" type="ORF">A3G46_01425</name>
</gene>
<proteinExistence type="predicted"/>
<protein>
    <recommendedName>
        <fullName evidence="1">UDP-glucose/GDP-mannose dehydrogenase dimerisation domain-containing protein</fullName>
    </recommendedName>
</protein>
<evidence type="ECO:0000259" key="1">
    <source>
        <dbReference type="Pfam" id="PF00984"/>
    </source>
</evidence>
<evidence type="ECO:0000313" key="3">
    <source>
        <dbReference type="Proteomes" id="UP000177276"/>
    </source>
</evidence>
<dbReference type="GO" id="GO:0016616">
    <property type="term" value="F:oxidoreductase activity, acting on the CH-OH group of donors, NAD or NADP as acceptor"/>
    <property type="evidence" value="ECO:0007669"/>
    <property type="project" value="InterPro"/>
</dbReference>
<dbReference type="PANTHER" id="PTHR43750:SF1">
    <property type="entry name" value="GDP-MANNOSE 6-DEHYDROGENASE"/>
    <property type="match status" value="1"/>
</dbReference>
<dbReference type="Gene3D" id="1.20.5.170">
    <property type="match status" value="1"/>
</dbReference>
<organism evidence="2 3">
    <name type="scientific">Candidatus Zambryskibacteria bacterium RIFCSPLOWO2_12_FULL_39_16</name>
    <dbReference type="NCBI Taxonomy" id="1802775"/>
    <lineage>
        <taxon>Bacteria</taxon>
        <taxon>Candidatus Zambryskiibacteriota</taxon>
    </lineage>
</organism>
<dbReference type="SUPFAM" id="SSF48179">
    <property type="entry name" value="6-phosphogluconate dehydrogenase C-terminal domain-like"/>
    <property type="match status" value="1"/>
</dbReference>
<evidence type="ECO:0000313" key="2">
    <source>
        <dbReference type="EMBL" id="OHB11755.1"/>
    </source>
</evidence>
<dbReference type="EMBL" id="MHWS01000022">
    <property type="protein sequence ID" value="OHB11755.1"/>
    <property type="molecule type" value="Genomic_DNA"/>
</dbReference>
<dbReference type="PANTHER" id="PTHR43750">
    <property type="entry name" value="UDP-GLUCOSE 6-DEHYDROGENASE TUAD"/>
    <property type="match status" value="1"/>
</dbReference>
<comment type="caution">
    <text evidence="2">The sequence shown here is derived from an EMBL/GenBank/DDBJ whole genome shotgun (WGS) entry which is preliminary data.</text>
</comment>